<evidence type="ECO:0008006" key="3">
    <source>
        <dbReference type="Google" id="ProtNLM"/>
    </source>
</evidence>
<proteinExistence type="inferred from homology"/>
<dbReference type="EMBL" id="UINC01125133">
    <property type="protein sequence ID" value="SVD02754.1"/>
    <property type="molecule type" value="Genomic_DNA"/>
</dbReference>
<dbReference type="InterPro" id="IPR013319">
    <property type="entry name" value="GH11/12"/>
</dbReference>
<dbReference type="Gene3D" id="2.60.120.180">
    <property type="match status" value="1"/>
</dbReference>
<dbReference type="AlphaFoldDB" id="A0A382RYH1"/>
<reference evidence="2" key="1">
    <citation type="submission" date="2018-05" db="EMBL/GenBank/DDBJ databases">
        <authorList>
            <person name="Lanie J.A."/>
            <person name="Ng W.-L."/>
            <person name="Kazmierczak K.M."/>
            <person name="Andrzejewski T.M."/>
            <person name="Davidsen T.M."/>
            <person name="Wayne K.J."/>
            <person name="Tettelin H."/>
            <person name="Glass J.I."/>
            <person name="Rusch D."/>
            <person name="Podicherti R."/>
            <person name="Tsui H.-C.T."/>
            <person name="Winkler M.E."/>
        </authorList>
    </citation>
    <scope>NUCLEOTIDE SEQUENCE</scope>
</reference>
<dbReference type="InterPro" id="IPR013320">
    <property type="entry name" value="ConA-like_dom_sf"/>
</dbReference>
<evidence type="ECO:0000256" key="1">
    <source>
        <dbReference type="ARBA" id="ARBA00005519"/>
    </source>
</evidence>
<sequence>MKKHKAILILVSLIVFLVISCNKTTVDTSIAGKYCEDWATKDANGYRFSNNVWGKGTYQNGIDYTACISITDEYPAGTVIEWSWPLKRVGVRSYQEIYVGRKPWDTNGTDNSPFPIQINDLKEFKIEFDLERSYSSNGFNIALETWLANDPNGGQSAITDELMIWLHEGSEPSPSGGNGNSANLVLSGPSHTVWRNANHSGWDYTAVVYDTDYLSGTVDMKIVLDEWKRLGWVSGEEYILVLELGAEVVLGEGSLTIKKFTVTAN</sequence>
<name>A0A382RYH1_9ZZZZ</name>
<accession>A0A382RYH1</accession>
<dbReference type="GO" id="GO:0000272">
    <property type="term" value="P:polysaccharide catabolic process"/>
    <property type="evidence" value="ECO:0007669"/>
    <property type="project" value="InterPro"/>
</dbReference>
<dbReference type="PROSITE" id="PS51257">
    <property type="entry name" value="PROKAR_LIPOPROTEIN"/>
    <property type="match status" value="1"/>
</dbReference>
<dbReference type="InterPro" id="IPR002594">
    <property type="entry name" value="GH12"/>
</dbReference>
<dbReference type="Pfam" id="PF01670">
    <property type="entry name" value="Glyco_hydro_12"/>
    <property type="match status" value="1"/>
</dbReference>
<evidence type="ECO:0000313" key="2">
    <source>
        <dbReference type="EMBL" id="SVD02754.1"/>
    </source>
</evidence>
<protein>
    <recommendedName>
        <fullName evidence="3">Glycosyl hydrolase family 12</fullName>
    </recommendedName>
</protein>
<gene>
    <name evidence="2" type="ORF">METZ01_LOCUS355608</name>
</gene>
<organism evidence="2">
    <name type="scientific">marine metagenome</name>
    <dbReference type="NCBI Taxonomy" id="408172"/>
    <lineage>
        <taxon>unclassified sequences</taxon>
        <taxon>metagenomes</taxon>
        <taxon>ecological metagenomes</taxon>
    </lineage>
</organism>
<dbReference type="PANTHER" id="PTHR34002:SF9">
    <property type="entry name" value="XYLOGLUCAN-SPECIFIC ENDO-BETA-1,4-GLUCANASE A"/>
    <property type="match status" value="1"/>
</dbReference>
<dbReference type="PANTHER" id="PTHR34002">
    <property type="entry name" value="BLR1656 PROTEIN"/>
    <property type="match status" value="1"/>
</dbReference>
<comment type="similarity">
    <text evidence="1">Belongs to the glycosyl hydrolase 12 (cellulase H) family.</text>
</comment>
<dbReference type="GO" id="GO:0008810">
    <property type="term" value="F:cellulase activity"/>
    <property type="evidence" value="ECO:0007669"/>
    <property type="project" value="InterPro"/>
</dbReference>
<dbReference type="SUPFAM" id="SSF49899">
    <property type="entry name" value="Concanavalin A-like lectins/glucanases"/>
    <property type="match status" value="1"/>
</dbReference>